<dbReference type="Proteomes" id="UP001515480">
    <property type="component" value="Unassembled WGS sequence"/>
</dbReference>
<protein>
    <submittedName>
        <fullName evidence="2">Uncharacterized protein</fullName>
    </submittedName>
</protein>
<evidence type="ECO:0000313" key="2">
    <source>
        <dbReference type="EMBL" id="KAL1530021.1"/>
    </source>
</evidence>
<accession>A0AB34KAL0</accession>
<evidence type="ECO:0000313" key="3">
    <source>
        <dbReference type="Proteomes" id="UP001515480"/>
    </source>
</evidence>
<organism evidence="2 3">
    <name type="scientific">Prymnesium parvum</name>
    <name type="common">Toxic golden alga</name>
    <dbReference type="NCBI Taxonomy" id="97485"/>
    <lineage>
        <taxon>Eukaryota</taxon>
        <taxon>Haptista</taxon>
        <taxon>Haptophyta</taxon>
        <taxon>Prymnesiophyceae</taxon>
        <taxon>Prymnesiales</taxon>
        <taxon>Prymnesiaceae</taxon>
        <taxon>Prymnesium</taxon>
    </lineage>
</organism>
<name>A0AB34KAL0_PRYPA</name>
<proteinExistence type="predicted"/>
<keyword evidence="3" id="KW-1185">Reference proteome</keyword>
<feature type="region of interest" description="Disordered" evidence="1">
    <location>
        <begin position="771"/>
        <end position="868"/>
    </location>
</feature>
<feature type="region of interest" description="Disordered" evidence="1">
    <location>
        <begin position="93"/>
        <end position="139"/>
    </location>
</feature>
<feature type="compositionally biased region" description="Polar residues" evidence="1">
    <location>
        <begin position="130"/>
        <end position="139"/>
    </location>
</feature>
<sequence length="921" mass="101879">MAPSASPDPSPHSTAARKTSFFVPFSSMPAPRASISHGSPLPRASTSHGSPLPRASHSSSRGSLGHAAPHQSPRERMLITSFGDPKSIAATRNSVRSSAFSKGGRKSVLASMLSSDTQSPKQEHGKSKRNALNSGNSALVQDAARRRNEMQKRLEFFELLSETASQVEGAMTLIQLQQQQQEQKTREEADAQGIDEMDSPTELALNKVRVSKLMGTLHLDKVVTKLKDVLDWLESASDPSGVHERRYVQAESESEEAAIAARIAANQVFADMHERESLTEEKLQSFANELSDVIRRKVQRDLAKLKRANKLRLTSSMDPKGMELGLDSDVVQLEITVGLLRTQLLRREEQQRLAGNNQKNLRSSLIALKEHTPDIADKLKQMTTITRDQAAHIMEQEWRNQQWREEVSLLKESILELNFEMSRSTQRLAVLNEDVFSYRVERSTYEDELTERSLQHTESLKKAIKPSAELEALFGAHDTLAFQAAELRFEVEQAAANASTKKKGLHDRLFPLLKERQEVVAVLSAFAATRAGLENIPETISKSRGCSAVRPSSAGSEGRSSVRSSSSILTSLLLAADPGSEAAETALSQLREMKAPLASRAAEAHQAQNAFEADSIMREKREHLVANINHVEEVLKAEGAKLERLKLQREDEPQMDHADVTSPEVELMKYLHSDGKEILQMVRSQLDKSARSLERKISRKTVSSGEAQLSWAASATQSWVEQLDQAIKALASEIEKSWKLTEGGLGLDIRELGDEVARVLEIYKHVQNRSNGATNYDVTNNRTPNHGSRTTERTTRPLPSLANEIDANDGLEHGHESAQSPTSAEHRRSCLSSSRRHQEGPGKTGHGKKLSWLGDQDHDYSENDSSPCCARTHESYSGRLAGEMHSDGVEGEAGTQYMRQGKTVWLVVFTIATLPQTATEL</sequence>
<dbReference type="AlphaFoldDB" id="A0AB34KAL0"/>
<gene>
    <name evidence="2" type="ORF">AB1Y20_000946</name>
</gene>
<reference evidence="2 3" key="1">
    <citation type="journal article" date="2024" name="Science">
        <title>Giant polyketide synthase enzymes in the biosynthesis of giant marine polyether toxins.</title>
        <authorList>
            <person name="Fallon T.R."/>
            <person name="Shende V.V."/>
            <person name="Wierzbicki I.H."/>
            <person name="Pendleton A.L."/>
            <person name="Watervoot N.F."/>
            <person name="Auber R.P."/>
            <person name="Gonzalez D.J."/>
            <person name="Wisecaver J.H."/>
            <person name="Moore B.S."/>
        </authorList>
    </citation>
    <scope>NUCLEOTIDE SEQUENCE [LARGE SCALE GENOMIC DNA]</scope>
    <source>
        <strain evidence="2 3">12B1</strain>
    </source>
</reference>
<feature type="compositionally biased region" description="Polar residues" evidence="1">
    <location>
        <begin position="771"/>
        <end position="788"/>
    </location>
</feature>
<comment type="caution">
    <text evidence="2">The sequence shown here is derived from an EMBL/GenBank/DDBJ whole genome shotgun (WGS) entry which is preliminary data.</text>
</comment>
<evidence type="ECO:0000256" key="1">
    <source>
        <dbReference type="SAM" id="MobiDB-lite"/>
    </source>
</evidence>
<feature type="region of interest" description="Disordered" evidence="1">
    <location>
        <begin position="26"/>
        <end position="74"/>
    </location>
</feature>
<dbReference type="EMBL" id="JBGBPQ010000001">
    <property type="protein sequence ID" value="KAL1530021.1"/>
    <property type="molecule type" value="Genomic_DNA"/>
</dbReference>